<dbReference type="Pfam" id="PF01047">
    <property type="entry name" value="MarR"/>
    <property type="match status" value="1"/>
</dbReference>
<organism evidence="5 6">
    <name type="scientific">Glycomyces endophyticus</name>
    <dbReference type="NCBI Taxonomy" id="480996"/>
    <lineage>
        <taxon>Bacteria</taxon>
        <taxon>Bacillati</taxon>
        <taxon>Actinomycetota</taxon>
        <taxon>Actinomycetes</taxon>
        <taxon>Glycomycetales</taxon>
        <taxon>Glycomycetaceae</taxon>
        <taxon>Glycomyces</taxon>
    </lineage>
</organism>
<dbReference type="SUPFAM" id="SSF46785">
    <property type="entry name" value="Winged helix' DNA-binding domain"/>
    <property type="match status" value="1"/>
</dbReference>
<dbReference type="InterPro" id="IPR036390">
    <property type="entry name" value="WH_DNA-bd_sf"/>
</dbReference>
<keyword evidence="6" id="KW-1185">Reference proteome</keyword>
<dbReference type="PRINTS" id="PR00598">
    <property type="entry name" value="HTHMARR"/>
</dbReference>
<feature type="domain" description="HTH marR-type" evidence="4">
    <location>
        <begin position="1"/>
        <end position="128"/>
    </location>
</feature>
<reference evidence="5 6" key="1">
    <citation type="journal article" date="2019" name="Int. J. Syst. Evol. Microbiol.">
        <title>The Global Catalogue of Microorganisms (GCM) 10K type strain sequencing project: providing services to taxonomists for standard genome sequencing and annotation.</title>
        <authorList>
            <consortium name="The Broad Institute Genomics Platform"/>
            <consortium name="The Broad Institute Genome Sequencing Center for Infectious Disease"/>
            <person name="Wu L."/>
            <person name="Ma J."/>
        </authorList>
    </citation>
    <scope>NUCLEOTIDE SEQUENCE [LARGE SCALE GENOMIC DNA]</scope>
    <source>
        <strain evidence="5 6">JCM 16001</strain>
    </source>
</reference>
<gene>
    <name evidence="5" type="ORF">GCM10009830_48170</name>
</gene>
<comment type="caution">
    <text evidence="5">The sequence shown here is derived from an EMBL/GenBank/DDBJ whole genome shotgun (WGS) entry which is preliminary data.</text>
</comment>
<evidence type="ECO:0000259" key="4">
    <source>
        <dbReference type="PROSITE" id="PS50995"/>
    </source>
</evidence>
<accession>A0ABN2HX83</accession>
<keyword evidence="3" id="KW-0804">Transcription</keyword>
<dbReference type="PROSITE" id="PS01117">
    <property type="entry name" value="HTH_MARR_1"/>
    <property type="match status" value="1"/>
</dbReference>
<dbReference type="EMBL" id="BAAAQF010000034">
    <property type="protein sequence ID" value="GAA1694711.1"/>
    <property type="molecule type" value="Genomic_DNA"/>
</dbReference>
<evidence type="ECO:0000256" key="3">
    <source>
        <dbReference type="ARBA" id="ARBA00023163"/>
    </source>
</evidence>
<keyword evidence="1" id="KW-0805">Transcription regulation</keyword>
<sequence>MRLAQYWGAEVRRFMAGYDLQTGEFDVLCSLRRTDAPHELTATEFMRTALVTSGAITNRIDRMERKGLVERVRGTEDRRVVRIRLTAKGMQVVEEVYPKHVENQASFLERLSAAERKLLIGHLSELLESFEERFPD</sequence>
<dbReference type="PANTHER" id="PTHR42756:SF1">
    <property type="entry name" value="TRANSCRIPTIONAL REPRESSOR OF EMRAB OPERON"/>
    <property type="match status" value="1"/>
</dbReference>
<dbReference type="InterPro" id="IPR023187">
    <property type="entry name" value="Tscrpt_reg_MarR-type_CS"/>
</dbReference>
<evidence type="ECO:0000313" key="6">
    <source>
        <dbReference type="Proteomes" id="UP001499851"/>
    </source>
</evidence>
<evidence type="ECO:0000256" key="2">
    <source>
        <dbReference type="ARBA" id="ARBA00023125"/>
    </source>
</evidence>
<dbReference type="SMART" id="SM00347">
    <property type="entry name" value="HTH_MARR"/>
    <property type="match status" value="1"/>
</dbReference>
<name>A0ABN2HX83_9ACTN</name>
<proteinExistence type="predicted"/>
<dbReference type="Gene3D" id="1.10.10.10">
    <property type="entry name" value="Winged helix-like DNA-binding domain superfamily/Winged helix DNA-binding domain"/>
    <property type="match status" value="1"/>
</dbReference>
<keyword evidence="2" id="KW-0238">DNA-binding</keyword>
<evidence type="ECO:0000313" key="5">
    <source>
        <dbReference type="EMBL" id="GAA1694711.1"/>
    </source>
</evidence>
<dbReference type="Proteomes" id="UP001499851">
    <property type="component" value="Unassembled WGS sequence"/>
</dbReference>
<dbReference type="InterPro" id="IPR000835">
    <property type="entry name" value="HTH_MarR-typ"/>
</dbReference>
<dbReference type="InterPro" id="IPR036388">
    <property type="entry name" value="WH-like_DNA-bd_sf"/>
</dbReference>
<dbReference type="PANTHER" id="PTHR42756">
    <property type="entry name" value="TRANSCRIPTIONAL REGULATOR, MARR"/>
    <property type="match status" value="1"/>
</dbReference>
<dbReference type="PROSITE" id="PS50995">
    <property type="entry name" value="HTH_MARR_2"/>
    <property type="match status" value="1"/>
</dbReference>
<evidence type="ECO:0000256" key="1">
    <source>
        <dbReference type="ARBA" id="ARBA00023015"/>
    </source>
</evidence>
<protein>
    <submittedName>
        <fullName evidence="5">MarR family transcriptional regulator</fullName>
    </submittedName>
</protein>